<evidence type="ECO:0000256" key="1">
    <source>
        <dbReference type="ARBA" id="ARBA00034127"/>
    </source>
</evidence>
<evidence type="ECO:0000256" key="2">
    <source>
        <dbReference type="SAM" id="MobiDB-lite"/>
    </source>
</evidence>
<feature type="region of interest" description="Disordered" evidence="2">
    <location>
        <begin position="1"/>
        <end position="41"/>
    </location>
</feature>
<dbReference type="Pfam" id="PF11176">
    <property type="entry name" value="Tma16"/>
    <property type="match status" value="1"/>
</dbReference>
<dbReference type="EMBL" id="MU002490">
    <property type="protein sequence ID" value="KAF2786323.1"/>
    <property type="molecule type" value="Genomic_DNA"/>
</dbReference>
<dbReference type="AlphaFoldDB" id="A0A6A6WQS6"/>
<accession>A0A6A6WQS6</accession>
<reference evidence="3" key="1">
    <citation type="journal article" date="2020" name="Stud. Mycol.">
        <title>101 Dothideomycetes genomes: a test case for predicting lifestyles and emergence of pathogens.</title>
        <authorList>
            <person name="Haridas S."/>
            <person name="Albert R."/>
            <person name="Binder M."/>
            <person name="Bloem J."/>
            <person name="Labutti K."/>
            <person name="Salamov A."/>
            <person name="Andreopoulos B."/>
            <person name="Baker S."/>
            <person name="Barry K."/>
            <person name="Bills G."/>
            <person name="Bluhm B."/>
            <person name="Cannon C."/>
            <person name="Castanera R."/>
            <person name="Culley D."/>
            <person name="Daum C."/>
            <person name="Ezra D."/>
            <person name="Gonzalez J."/>
            <person name="Henrissat B."/>
            <person name="Kuo A."/>
            <person name="Liang C."/>
            <person name="Lipzen A."/>
            <person name="Lutzoni F."/>
            <person name="Magnuson J."/>
            <person name="Mondo S."/>
            <person name="Nolan M."/>
            <person name="Ohm R."/>
            <person name="Pangilinan J."/>
            <person name="Park H.-J."/>
            <person name="Ramirez L."/>
            <person name="Alfaro M."/>
            <person name="Sun H."/>
            <person name="Tritt A."/>
            <person name="Yoshinaga Y."/>
            <person name="Zwiers L.-H."/>
            <person name="Turgeon B."/>
            <person name="Goodwin S."/>
            <person name="Spatafora J."/>
            <person name="Crous P."/>
            <person name="Grigoriev I."/>
        </authorList>
    </citation>
    <scope>NUCLEOTIDE SEQUENCE</scope>
    <source>
        <strain evidence="3">CBS 109.77</strain>
    </source>
</reference>
<dbReference type="OrthoDB" id="270284at2759"/>
<organism evidence="3 4">
    <name type="scientific">Melanomma pulvis-pyrius CBS 109.77</name>
    <dbReference type="NCBI Taxonomy" id="1314802"/>
    <lineage>
        <taxon>Eukaryota</taxon>
        <taxon>Fungi</taxon>
        <taxon>Dikarya</taxon>
        <taxon>Ascomycota</taxon>
        <taxon>Pezizomycotina</taxon>
        <taxon>Dothideomycetes</taxon>
        <taxon>Pleosporomycetidae</taxon>
        <taxon>Pleosporales</taxon>
        <taxon>Melanommataceae</taxon>
        <taxon>Melanomma</taxon>
    </lineage>
</organism>
<dbReference type="GO" id="GO:0005634">
    <property type="term" value="C:nucleus"/>
    <property type="evidence" value="ECO:0007669"/>
    <property type="project" value="TreeGrafter"/>
</dbReference>
<dbReference type="Proteomes" id="UP000799757">
    <property type="component" value="Unassembled WGS sequence"/>
</dbReference>
<dbReference type="PANTHER" id="PTHR13349:SF2">
    <property type="entry name" value="TRANSLATION MACHINERY-ASSOCIATED PROTEIN 16"/>
    <property type="match status" value="1"/>
</dbReference>
<evidence type="ECO:0008006" key="5">
    <source>
        <dbReference type="Google" id="ProtNLM"/>
    </source>
</evidence>
<sequence length="179" mass="20655">MGFNRLNKVQKQITKKKGKNAALHENSRDTQRLQSASARDNKLNRLTAMREKQNRHYLLRVKSFQSYTVEHVAPPTIPDIQAMIEDYLGRDDEEMAKLKAERRPGRPPSTRETLLKQHQAVEQGEYTSGFWIPDLEDMENLKKLKEWGGQWSGLATIRPVRISRDGVKRESSFPPKGLS</sequence>
<comment type="similarity">
    <text evidence="1">Belongs to the TMA16 family.</text>
</comment>
<dbReference type="Gene3D" id="1.20.1440.170">
    <property type="entry name" value="Translation machinery-associated protein 16-like"/>
    <property type="match status" value="1"/>
</dbReference>
<protein>
    <recommendedName>
        <fullName evidence="5">Translation machinery-associated protein 16</fullName>
    </recommendedName>
</protein>
<keyword evidence="4" id="KW-1185">Reference proteome</keyword>
<dbReference type="InterPro" id="IPR021346">
    <property type="entry name" value="Tma16"/>
</dbReference>
<proteinExistence type="inferred from homology"/>
<dbReference type="InterPro" id="IPR038356">
    <property type="entry name" value="Tma16_sf"/>
</dbReference>
<evidence type="ECO:0000313" key="4">
    <source>
        <dbReference type="Proteomes" id="UP000799757"/>
    </source>
</evidence>
<dbReference type="PANTHER" id="PTHR13349">
    <property type="entry name" value="TRANSLATION MACHINERY-ASSOCIATED PROTEIN 16"/>
    <property type="match status" value="1"/>
</dbReference>
<name>A0A6A6WQS6_9PLEO</name>
<gene>
    <name evidence="3" type="ORF">K505DRAFT_318615</name>
</gene>
<evidence type="ECO:0000313" key="3">
    <source>
        <dbReference type="EMBL" id="KAF2786323.1"/>
    </source>
</evidence>